<dbReference type="Proteomes" id="UP000612352">
    <property type="component" value="Unassembled WGS sequence"/>
</dbReference>
<evidence type="ECO:0000256" key="1">
    <source>
        <dbReference type="SAM" id="MobiDB-lite"/>
    </source>
</evidence>
<dbReference type="EMBL" id="JAEDAJ010000003">
    <property type="protein sequence ID" value="MBK0331086.1"/>
    <property type="molecule type" value="Genomic_DNA"/>
</dbReference>
<evidence type="ECO:0000313" key="2">
    <source>
        <dbReference type="EMBL" id="MBK0331086.1"/>
    </source>
</evidence>
<dbReference type="RefSeq" id="WP_200501755.1">
    <property type="nucleotide sequence ID" value="NZ_JAEDAJ010000003.1"/>
</dbReference>
<feature type="compositionally biased region" description="Basic and acidic residues" evidence="1">
    <location>
        <begin position="1"/>
        <end position="28"/>
    </location>
</feature>
<protein>
    <submittedName>
        <fullName evidence="2">Plasmid stabilization protein</fullName>
    </submittedName>
</protein>
<accession>A0ABS1B8W0</accession>
<feature type="compositionally biased region" description="Acidic residues" evidence="1">
    <location>
        <begin position="100"/>
        <end position="109"/>
    </location>
</feature>
<proteinExistence type="predicted"/>
<name>A0ABS1B8W0_9MICO</name>
<sequence length="109" mass="12451">MPEAWSEKRERQYQHVKDSVREQGRSEETAEEIAARTVNKTRAQEGEADESSTTSTEDESPSERGGRHSHEGPQGRTRDQLYEDARRQGVEGRSSMTKDELEDAVEDRD</sequence>
<feature type="compositionally biased region" description="Acidic residues" evidence="1">
    <location>
        <begin position="46"/>
        <end position="60"/>
    </location>
</feature>
<comment type="caution">
    <text evidence="2">The sequence shown here is derived from an EMBL/GenBank/DDBJ whole genome shotgun (WGS) entry which is preliminary data.</text>
</comment>
<feature type="compositionally biased region" description="Basic and acidic residues" evidence="1">
    <location>
        <begin position="61"/>
        <end position="90"/>
    </location>
</feature>
<feature type="region of interest" description="Disordered" evidence="1">
    <location>
        <begin position="1"/>
        <end position="109"/>
    </location>
</feature>
<organism evidence="2 3">
    <name type="scientific">Brachybacterium halotolerans</name>
    <dbReference type="NCBI Taxonomy" id="2795215"/>
    <lineage>
        <taxon>Bacteria</taxon>
        <taxon>Bacillati</taxon>
        <taxon>Actinomycetota</taxon>
        <taxon>Actinomycetes</taxon>
        <taxon>Micrococcales</taxon>
        <taxon>Dermabacteraceae</taxon>
        <taxon>Brachybacterium</taxon>
    </lineage>
</organism>
<keyword evidence="3" id="KW-1185">Reference proteome</keyword>
<evidence type="ECO:0000313" key="3">
    <source>
        <dbReference type="Proteomes" id="UP000612352"/>
    </source>
</evidence>
<gene>
    <name evidence="2" type="ORF">I8D64_06675</name>
</gene>
<reference evidence="2 3" key="1">
    <citation type="submission" date="2020-12" db="EMBL/GenBank/DDBJ databases">
        <title>Brachybacterium sp. MASK1Z-5, whole genome shotgun sequence.</title>
        <authorList>
            <person name="Tuo L."/>
        </authorList>
    </citation>
    <scope>NUCLEOTIDE SEQUENCE [LARGE SCALE GENOMIC DNA]</scope>
    <source>
        <strain evidence="2 3">MASK1Z-5</strain>
    </source>
</reference>